<proteinExistence type="predicted"/>
<sequence>MKLKLQKLLVSSSDDLAEQFQEHPVLNQLFNSIIEKHFTGVDFFLQTPDAILIYLDVPKTDELLAELYLFKSQILNQLHLGFLYPQVYNAVILDLTPETIQICAPFHYPNIQTIEISQFQNFHDNENLQKGLNVQIIYTSETQLYICQGCSPNLQFLSESADFIGNFMDLNTDEQRIRNQFDGIGDTHHTPFSIEALPFESLGDPPPPGIPQWESQPLFFDQPSWSKQSLSQHPSQSTMRLQPSFSGISLTNQPIEIIPDPAFTKQRIRGRIDFLIEQVGAIIVPNFNSIQSYEPHSIDEIRNYRLEQGTGLVVCFNLGWFSQIGADIPSRGDIVEFELVPGYGFSEQHSTLGNAKSSTYPFINNFEENKNNKIGQTQKRQQLFASEIDEFYKNNDFDIDEQITCSADKIQVIERVSRPEIAKTLMIHGNTYEGIVYTYSDQENYGFIKSFGLLQEGYSYSQGFEVYFKIQPQKSSFIPTRGDFVTFKSHWVEDKAQAREIKYLSTRISDTFSGICLAFYPPFVLFSCETDCQNLSNNIFFSKWKSIPQQIRQYLRIGSKVQFQMDTDISTQFRAIILVPEAKKQGVFSLSYSPSSLEKVKPINPFTSGLFLTQLQPIPFINAKIAILRHVKSNLVPRTITSVSPIIYAGMELPDMDQIILNTQLLVGQTVFLNIDFAIQAPIGNNQYRIQFACISENYVFFSTLESSIYLGISRQSIPVWVVGFPQYLNVLWAWKLDEQVESGQFDCDDAQFDAILINGIFSFSKAM</sequence>
<dbReference type="OrthoDB" id="10249806at2759"/>
<gene>
    <name evidence="1" type="ORF">SS50377_11219</name>
    <name evidence="2" type="ORF">SS50377_23625</name>
</gene>
<reference evidence="1 2" key="1">
    <citation type="journal article" date="2014" name="PLoS Genet.">
        <title>The Genome of Spironucleus salmonicida Highlights a Fish Pathogen Adapted to Fluctuating Environments.</title>
        <authorList>
            <person name="Xu F."/>
            <person name="Jerlstrom-Hultqvist J."/>
            <person name="Einarsson E."/>
            <person name="Astvaldsson A."/>
            <person name="Svard S.G."/>
            <person name="Andersson J.O."/>
        </authorList>
    </citation>
    <scope>NUCLEOTIDE SEQUENCE</scope>
    <source>
        <strain evidence="2">ATCC 50377</strain>
    </source>
</reference>
<protein>
    <submittedName>
        <fullName evidence="1">Uncharacterized protein</fullName>
    </submittedName>
</protein>
<evidence type="ECO:0000313" key="2">
    <source>
        <dbReference type="EMBL" id="KAH0573690.1"/>
    </source>
</evidence>
<dbReference type="Proteomes" id="UP000018208">
    <property type="component" value="Unassembled WGS sequence"/>
</dbReference>
<evidence type="ECO:0000313" key="3">
    <source>
        <dbReference type="Proteomes" id="UP000018208"/>
    </source>
</evidence>
<dbReference type="AlphaFoldDB" id="V6LVD2"/>
<name>V6LVD2_9EUKA</name>
<dbReference type="EMBL" id="KI545981">
    <property type="protein sequence ID" value="EST48607.1"/>
    <property type="molecule type" value="Genomic_DNA"/>
</dbReference>
<dbReference type="VEuPathDB" id="GiardiaDB:SS50377_23625"/>
<keyword evidence="3" id="KW-1185">Reference proteome</keyword>
<reference evidence="2" key="2">
    <citation type="submission" date="2020-12" db="EMBL/GenBank/DDBJ databases">
        <title>New Spironucleus salmonicida genome in near-complete chromosomes.</title>
        <authorList>
            <person name="Xu F."/>
            <person name="Kurt Z."/>
            <person name="Jimenez-Gonzalez A."/>
            <person name="Astvaldsson A."/>
            <person name="Andersson J.O."/>
            <person name="Svard S.G."/>
        </authorList>
    </citation>
    <scope>NUCLEOTIDE SEQUENCE</scope>
    <source>
        <strain evidence="2">ATCC 50377</strain>
    </source>
</reference>
<dbReference type="EMBL" id="AUWU02000004">
    <property type="protein sequence ID" value="KAH0573690.1"/>
    <property type="molecule type" value="Genomic_DNA"/>
</dbReference>
<organism evidence="1">
    <name type="scientific">Spironucleus salmonicida</name>
    <dbReference type="NCBI Taxonomy" id="348837"/>
    <lineage>
        <taxon>Eukaryota</taxon>
        <taxon>Metamonada</taxon>
        <taxon>Diplomonadida</taxon>
        <taxon>Hexamitidae</taxon>
        <taxon>Hexamitinae</taxon>
        <taxon>Spironucleus</taxon>
    </lineage>
</organism>
<accession>V6LVD2</accession>
<evidence type="ECO:0000313" key="1">
    <source>
        <dbReference type="EMBL" id="EST48607.1"/>
    </source>
</evidence>